<dbReference type="Pfam" id="PF24125">
    <property type="entry name" value="Cds6_C"/>
    <property type="match status" value="1"/>
</dbReference>
<dbReference type="InterPro" id="IPR051685">
    <property type="entry name" value="Ycf3/AcsC/BcsC/TPR_MFPF"/>
</dbReference>
<dbReference type="InterPro" id="IPR019734">
    <property type="entry name" value="TPR_rpt"/>
</dbReference>
<dbReference type="SUPFAM" id="SSF48452">
    <property type="entry name" value="TPR-like"/>
    <property type="match status" value="1"/>
</dbReference>
<evidence type="ECO:0000256" key="3">
    <source>
        <dbReference type="PROSITE-ProRule" id="PRU00339"/>
    </source>
</evidence>
<sequence length="376" mass="40665">MLVTRFVLTALFSALSIAAYAGEAEDIQQLIRAKQYQQAVERADSFLTKSPKDAQVRFLRAIALTEAGRNDEAIKAFTKLSEDYPHLPEPYNNLAVLYANNNQFDKARAALQMAIQTNPSYAIAHENMGDLYARLASQAYDKALQLENNNPQVQTKLKSVSTLFNPNQAPIKVAAAVAPAKPAKVVPTAPAVTAAITAKATTPPVLILPKPLLPATTTTSKVATTTKPIATEAPKLATAKPVVATEAPKPSPIATSAPKVDERNTDRQQVTASVQSWANAWSKQNVAGYVGSYAKGFKAPGGRSAWEKDRQLKISGPKSIDVKVNVLNVDFIDDDTAKVKLRQNYKSDRLSSSTVKTLVLQKSGSRWLILEERIGG</sequence>
<dbReference type="PROSITE" id="PS50005">
    <property type="entry name" value="TPR"/>
    <property type="match status" value="1"/>
</dbReference>
<dbReference type="PANTHER" id="PTHR44943">
    <property type="entry name" value="CELLULOSE SYNTHASE OPERON PROTEIN C"/>
    <property type="match status" value="1"/>
</dbReference>
<evidence type="ECO:0000256" key="4">
    <source>
        <dbReference type="SAM" id="MobiDB-lite"/>
    </source>
</evidence>
<keyword evidence="8" id="KW-1185">Reference proteome</keyword>
<dbReference type="PANTHER" id="PTHR44943:SF8">
    <property type="entry name" value="TPR REPEAT-CONTAINING PROTEIN MJ0263"/>
    <property type="match status" value="1"/>
</dbReference>
<protein>
    <submittedName>
        <fullName evidence="7">Tetratricopeptide repeat protein</fullName>
    </submittedName>
</protein>
<evidence type="ECO:0000313" key="7">
    <source>
        <dbReference type="EMBL" id="QZA78445.1"/>
    </source>
</evidence>
<dbReference type="SMART" id="SM00028">
    <property type="entry name" value="TPR"/>
    <property type="match status" value="3"/>
</dbReference>
<feature type="repeat" description="TPR" evidence="3">
    <location>
        <begin position="88"/>
        <end position="121"/>
    </location>
</feature>
<organism evidence="7 8">
    <name type="scientific">Deefgea tanakiae</name>
    <dbReference type="NCBI Taxonomy" id="2865840"/>
    <lineage>
        <taxon>Bacteria</taxon>
        <taxon>Pseudomonadati</taxon>
        <taxon>Pseudomonadota</taxon>
        <taxon>Betaproteobacteria</taxon>
        <taxon>Neisseriales</taxon>
        <taxon>Chitinibacteraceae</taxon>
        <taxon>Deefgea</taxon>
    </lineage>
</organism>
<keyword evidence="1" id="KW-0677">Repeat</keyword>
<feature type="domain" description="Cds6 C-terminal" evidence="6">
    <location>
        <begin position="270"/>
        <end position="372"/>
    </location>
</feature>
<keyword evidence="5" id="KW-0732">Signal</keyword>
<evidence type="ECO:0000259" key="6">
    <source>
        <dbReference type="Pfam" id="PF24125"/>
    </source>
</evidence>
<gene>
    <name evidence="7" type="ORF">K4H28_03245</name>
</gene>
<dbReference type="InterPro" id="IPR056203">
    <property type="entry name" value="Cds6_C"/>
</dbReference>
<dbReference type="RefSeq" id="WP_221006977.1">
    <property type="nucleotide sequence ID" value="NZ_CP081150.1"/>
</dbReference>
<evidence type="ECO:0000313" key="8">
    <source>
        <dbReference type="Proteomes" id="UP000825679"/>
    </source>
</evidence>
<proteinExistence type="predicted"/>
<feature type="signal peptide" evidence="5">
    <location>
        <begin position="1"/>
        <end position="21"/>
    </location>
</feature>
<evidence type="ECO:0000256" key="5">
    <source>
        <dbReference type="SAM" id="SignalP"/>
    </source>
</evidence>
<evidence type="ECO:0000256" key="1">
    <source>
        <dbReference type="ARBA" id="ARBA00022737"/>
    </source>
</evidence>
<accession>A0ABX8Z7R4</accession>
<reference evidence="7 8" key="1">
    <citation type="submission" date="2021-08" db="EMBL/GenBank/DDBJ databases">
        <title>complete genome sequencing of Deefgea sp. D25.</title>
        <authorList>
            <person name="Bae J.-W."/>
            <person name="Gim D.-H."/>
        </authorList>
    </citation>
    <scope>NUCLEOTIDE SEQUENCE [LARGE SCALE GENOMIC DNA]</scope>
    <source>
        <strain evidence="7 8">D25</strain>
    </source>
</reference>
<dbReference type="SUPFAM" id="SSF54427">
    <property type="entry name" value="NTF2-like"/>
    <property type="match status" value="1"/>
</dbReference>
<dbReference type="InterPro" id="IPR011990">
    <property type="entry name" value="TPR-like_helical_dom_sf"/>
</dbReference>
<feature type="chain" id="PRO_5045738019" evidence="5">
    <location>
        <begin position="22"/>
        <end position="376"/>
    </location>
</feature>
<keyword evidence="2 3" id="KW-0802">TPR repeat</keyword>
<dbReference type="EMBL" id="CP081150">
    <property type="protein sequence ID" value="QZA78445.1"/>
    <property type="molecule type" value="Genomic_DNA"/>
</dbReference>
<dbReference type="Pfam" id="PF14559">
    <property type="entry name" value="TPR_19"/>
    <property type="match status" value="1"/>
</dbReference>
<name>A0ABX8Z7R4_9NEIS</name>
<dbReference type="Gene3D" id="1.25.40.10">
    <property type="entry name" value="Tetratricopeptide repeat domain"/>
    <property type="match status" value="1"/>
</dbReference>
<dbReference type="InterPro" id="IPR032710">
    <property type="entry name" value="NTF2-like_dom_sf"/>
</dbReference>
<evidence type="ECO:0000256" key="2">
    <source>
        <dbReference type="ARBA" id="ARBA00022803"/>
    </source>
</evidence>
<feature type="region of interest" description="Disordered" evidence="4">
    <location>
        <begin position="245"/>
        <end position="264"/>
    </location>
</feature>
<dbReference type="Gene3D" id="3.10.450.50">
    <property type="match status" value="1"/>
</dbReference>
<dbReference type="Proteomes" id="UP000825679">
    <property type="component" value="Chromosome"/>
</dbReference>